<protein>
    <recommendedName>
        <fullName evidence="1">Transcription factor zinc-finger domain-containing protein</fullName>
    </recommendedName>
</protein>
<name>A0A0G0FI95_9BACT</name>
<dbReference type="AlphaFoldDB" id="A0A0G0FI95"/>
<dbReference type="Proteomes" id="UP000034536">
    <property type="component" value="Unassembled WGS sequence"/>
</dbReference>
<dbReference type="EMBL" id="LBQX01000004">
    <property type="protein sequence ID" value="KKP87225.1"/>
    <property type="molecule type" value="Genomic_DNA"/>
</dbReference>
<gene>
    <name evidence="2" type="ORF">UR89_C0004G0014</name>
</gene>
<evidence type="ECO:0000259" key="1">
    <source>
        <dbReference type="Pfam" id="PF13453"/>
    </source>
</evidence>
<organism evidence="2 3">
    <name type="scientific">Candidatus Roizmanbacteria bacterium GW2011_GWA2_35_8</name>
    <dbReference type="NCBI Taxonomy" id="1618479"/>
    <lineage>
        <taxon>Bacteria</taxon>
        <taxon>Candidatus Roizmaniibacteriota</taxon>
    </lineage>
</organism>
<dbReference type="Pfam" id="PF13453">
    <property type="entry name" value="Zn_ribbon_TFIIB"/>
    <property type="match status" value="2"/>
</dbReference>
<sequence>MKCPNCDGKLELNKYQGIEVEQCQKCKGMWFESHEVDLLEDTVFDQDEFKGTMITNVKESEKNCPKCEQKMKRFNYRFEDLELDFCANGDGYWLDKNEENRIEEIISQEKEDLDRKFKVEEKWGNALKGLQSPTLISKIKSILGL</sequence>
<accession>A0A0G0FI95</accession>
<dbReference type="InterPro" id="IPR027392">
    <property type="entry name" value="TF_Znf"/>
</dbReference>
<evidence type="ECO:0000313" key="3">
    <source>
        <dbReference type="Proteomes" id="UP000034536"/>
    </source>
</evidence>
<evidence type="ECO:0000313" key="2">
    <source>
        <dbReference type="EMBL" id="KKP87225.1"/>
    </source>
</evidence>
<reference evidence="2 3" key="1">
    <citation type="journal article" date="2015" name="Nature">
        <title>rRNA introns, odd ribosomes, and small enigmatic genomes across a large radiation of phyla.</title>
        <authorList>
            <person name="Brown C.T."/>
            <person name="Hug L.A."/>
            <person name="Thomas B.C."/>
            <person name="Sharon I."/>
            <person name="Castelle C.J."/>
            <person name="Singh A."/>
            <person name="Wilkins M.J."/>
            <person name="Williams K.H."/>
            <person name="Banfield J.F."/>
        </authorList>
    </citation>
    <scope>NUCLEOTIDE SEQUENCE [LARGE SCALE GENOMIC DNA]</scope>
</reference>
<feature type="domain" description="Transcription factor zinc-finger" evidence="1">
    <location>
        <begin position="63"/>
        <end position="102"/>
    </location>
</feature>
<comment type="caution">
    <text evidence="2">The sequence shown here is derived from an EMBL/GenBank/DDBJ whole genome shotgun (WGS) entry which is preliminary data.</text>
</comment>
<proteinExistence type="predicted"/>
<feature type="domain" description="Transcription factor zinc-finger" evidence="1">
    <location>
        <begin position="2"/>
        <end position="37"/>
    </location>
</feature>